<dbReference type="FunFam" id="2.40.10.10:FF:000120">
    <property type="entry name" value="Putative serine protease"/>
    <property type="match status" value="1"/>
</dbReference>
<dbReference type="InterPro" id="IPR033116">
    <property type="entry name" value="TRYPSIN_SER"/>
</dbReference>
<evidence type="ECO:0000259" key="12">
    <source>
        <dbReference type="PROSITE" id="PS50240"/>
    </source>
</evidence>
<dbReference type="CDD" id="cd00190">
    <property type="entry name" value="Tryp_SPc"/>
    <property type="match status" value="1"/>
</dbReference>
<evidence type="ECO:0000256" key="6">
    <source>
        <dbReference type="ARBA" id="ARBA00022825"/>
    </source>
</evidence>
<dbReference type="InterPro" id="IPR043504">
    <property type="entry name" value="Peptidase_S1_PA_chymotrypsin"/>
</dbReference>
<dbReference type="PANTHER" id="PTHR24252:SF7">
    <property type="entry name" value="HYALIN"/>
    <property type="match status" value="1"/>
</dbReference>
<reference evidence="13 14" key="1">
    <citation type="submission" date="2015-12" db="EMBL/GenBank/DDBJ databases">
        <title>The genome of Folsomia candida.</title>
        <authorList>
            <person name="Faddeeva A."/>
            <person name="Derks M.F."/>
            <person name="Anvar Y."/>
            <person name="Smit S."/>
            <person name="Van Straalen N."/>
            <person name="Roelofs D."/>
        </authorList>
    </citation>
    <scope>NUCLEOTIDE SEQUENCE [LARGE SCALE GENOMIC DNA]</scope>
    <source>
        <strain evidence="13 14">VU population</strain>
        <tissue evidence="13">Whole body</tissue>
    </source>
</reference>
<dbReference type="PRINTS" id="PR00722">
    <property type="entry name" value="CHYMOTRYPSIN"/>
</dbReference>
<dbReference type="PROSITE" id="PS00134">
    <property type="entry name" value="TRYPSIN_HIS"/>
    <property type="match status" value="1"/>
</dbReference>
<evidence type="ECO:0000256" key="1">
    <source>
        <dbReference type="ARBA" id="ARBA00022659"/>
    </source>
</evidence>
<evidence type="ECO:0000256" key="11">
    <source>
        <dbReference type="SAM" id="SignalP"/>
    </source>
</evidence>
<dbReference type="InterPro" id="IPR001254">
    <property type="entry name" value="Trypsin_dom"/>
</dbReference>
<evidence type="ECO:0000256" key="2">
    <source>
        <dbReference type="ARBA" id="ARBA00022670"/>
    </source>
</evidence>
<evidence type="ECO:0000256" key="10">
    <source>
        <dbReference type="RuleBase" id="RU363034"/>
    </source>
</evidence>
<keyword evidence="1" id="KW-0768">Sushi</keyword>
<evidence type="ECO:0000256" key="8">
    <source>
        <dbReference type="ARBA" id="ARBA00052079"/>
    </source>
</evidence>
<keyword evidence="2 10" id="KW-0645">Protease</keyword>
<feature type="domain" description="Peptidase S1" evidence="12">
    <location>
        <begin position="157"/>
        <end position="398"/>
    </location>
</feature>
<keyword evidence="14" id="KW-1185">Reference proteome</keyword>
<dbReference type="InterPro" id="IPR009003">
    <property type="entry name" value="Peptidase_S1_PA"/>
</dbReference>
<evidence type="ECO:0000256" key="5">
    <source>
        <dbReference type="ARBA" id="ARBA00022820"/>
    </source>
</evidence>
<feature type="chain" id="PRO_5012917601" description="limulus clotting factor C" evidence="11">
    <location>
        <begin position="19"/>
        <end position="407"/>
    </location>
</feature>
<accession>A0A226EQY7</accession>
<evidence type="ECO:0000313" key="14">
    <source>
        <dbReference type="Proteomes" id="UP000198287"/>
    </source>
</evidence>
<dbReference type="GO" id="GO:0006508">
    <property type="term" value="P:proteolysis"/>
    <property type="evidence" value="ECO:0007669"/>
    <property type="project" value="UniProtKB-KW"/>
</dbReference>
<comment type="caution">
    <text evidence="13">The sequence shown here is derived from an EMBL/GenBank/DDBJ whole genome shotgun (WGS) entry which is preliminary data.</text>
</comment>
<name>A0A226EQY7_FOLCA</name>
<organism evidence="13 14">
    <name type="scientific">Folsomia candida</name>
    <name type="common">Springtail</name>
    <dbReference type="NCBI Taxonomy" id="158441"/>
    <lineage>
        <taxon>Eukaryota</taxon>
        <taxon>Metazoa</taxon>
        <taxon>Ecdysozoa</taxon>
        <taxon>Arthropoda</taxon>
        <taxon>Hexapoda</taxon>
        <taxon>Collembola</taxon>
        <taxon>Entomobryomorpha</taxon>
        <taxon>Isotomoidea</taxon>
        <taxon>Isotomidae</taxon>
        <taxon>Proisotominae</taxon>
        <taxon>Folsomia</taxon>
    </lineage>
</organism>
<dbReference type="InterPro" id="IPR001314">
    <property type="entry name" value="Peptidase_S1A"/>
</dbReference>
<dbReference type="EMBL" id="LNIX01000002">
    <property type="protein sequence ID" value="OXA59608.1"/>
    <property type="molecule type" value="Genomic_DNA"/>
</dbReference>
<evidence type="ECO:0000256" key="7">
    <source>
        <dbReference type="ARBA" id="ARBA00023157"/>
    </source>
</evidence>
<proteinExistence type="predicted"/>
<dbReference type="GO" id="GO:0042381">
    <property type="term" value="P:hemolymph coagulation"/>
    <property type="evidence" value="ECO:0007669"/>
    <property type="project" value="UniProtKB-KW"/>
</dbReference>
<evidence type="ECO:0000256" key="9">
    <source>
        <dbReference type="ARBA" id="ARBA00066707"/>
    </source>
</evidence>
<keyword evidence="4 10" id="KW-0378">Hydrolase</keyword>
<dbReference type="Proteomes" id="UP000198287">
    <property type="component" value="Unassembled WGS sequence"/>
</dbReference>
<evidence type="ECO:0000256" key="3">
    <source>
        <dbReference type="ARBA" id="ARBA00022729"/>
    </source>
</evidence>
<keyword evidence="6 10" id="KW-0720">Serine protease</keyword>
<dbReference type="PANTHER" id="PTHR24252">
    <property type="entry name" value="ACROSIN-RELATED"/>
    <property type="match status" value="1"/>
</dbReference>
<dbReference type="SUPFAM" id="SSF50494">
    <property type="entry name" value="Trypsin-like serine proteases"/>
    <property type="match status" value="1"/>
</dbReference>
<dbReference type="GO" id="GO:0004252">
    <property type="term" value="F:serine-type endopeptidase activity"/>
    <property type="evidence" value="ECO:0007669"/>
    <property type="project" value="InterPro"/>
</dbReference>
<keyword evidence="5" id="KW-0353">Hemolymph clotting</keyword>
<comment type="catalytic activity">
    <reaction evidence="8">
        <text>Selective cleavage of 103-Arg-|-Ser-104 and 124-Ile-|-Ile-125 bonds in Limulus clotting factor B to form activated factor B. Cleavage of -Pro-Arg-|-Xaa- bonds in synthetic substrates.</text>
        <dbReference type="EC" id="3.4.21.84"/>
    </reaction>
</comment>
<dbReference type="PROSITE" id="PS00135">
    <property type="entry name" value="TRYPSIN_SER"/>
    <property type="match status" value="1"/>
</dbReference>
<protein>
    <recommendedName>
        <fullName evidence="9">limulus clotting factor C</fullName>
        <ecNumber evidence="9">3.4.21.84</ecNumber>
    </recommendedName>
</protein>
<dbReference type="OrthoDB" id="6380398at2759"/>
<keyword evidence="7" id="KW-1015">Disulfide bond</keyword>
<dbReference type="Pfam" id="PF00089">
    <property type="entry name" value="Trypsin"/>
    <property type="match status" value="1"/>
</dbReference>
<sequence>MLEVSSFIFVLFLKLTNQIQFEVTSDNNVTNRQQFYPNVVQLQFQYRPDLGGPWQNSQASWGRPVFSTNNPIMFNGPVVSSKPLVGVGSATPVLQFPGPVNNNAYNNNVNNVSSSSEEPMNLQSQNIRDKNANSGFKSTNTCKCGIDKTAHNSLVRITGGILSKENAWPWVAAIVYVGGNSPFWFCGASLINDRYLITAAHCQRTMRRRGISNIRILMGTNGIPTKTDKSQLFEIADLKTHPLYKPNIEEYDIGLIKLKHKVTFSDKISPICLTQRGSPFTDKMAIVAGWGSIKYGDNPPDNLREVEIKVVTNALCQREYLYNYGTRITSAMLCAWLPGKDSCQGDSGGALFLKDSGSQAYTQIGVVSFGPPQCGETRIPGVYSRVASASRWVQANTKDAVYCEGSF</sequence>
<keyword evidence="3 11" id="KW-0732">Signal</keyword>
<dbReference type="InterPro" id="IPR018114">
    <property type="entry name" value="TRYPSIN_HIS"/>
</dbReference>
<dbReference type="STRING" id="158441.A0A226EQY7"/>
<dbReference type="PROSITE" id="PS50240">
    <property type="entry name" value="TRYPSIN_DOM"/>
    <property type="match status" value="1"/>
</dbReference>
<dbReference type="EC" id="3.4.21.84" evidence="9"/>
<gene>
    <name evidence="13" type="ORF">Fcan01_06054</name>
</gene>
<evidence type="ECO:0000256" key="4">
    <source>
        <dbReference type="ARBA" id="ARBA00022801"/>
    </source>
</evidence>
<dbReference type="SMART" id="SM00020">
    <property type="entry name" value="Tryp_SPc"/>
    <property type="match status" value="1"/>
</dbReference>
<dbReference type="AlphaFoldDB" id="A0A226EQY7"/>
<dbReference type="OMA" id="KENAWPW"/>
<evidence type="ECO:0000313" key="13">
    <source>
        <dbReference type="EMBL" id="OXA59608.1"/>
    </source>
</evidence>
<dbReference type="Gene3D" id="2.40.10.10">
    <property type="entry name" value="Trypsin-like serine proteases"/>
    <property type="match status" value="1"/>
</dbReference>
<feature type="signal peptide" evidence="11">
    <location>
        <begin position="1"/>
        <end position="18"/>
    </location>
</feature>